<dbReference type="EMBL" id="AP022598">
    <property type="protein sequence ID" value="BBY78645.1"/>
    <property type="molecule type" value="Genomic_DNA"/>
</dbReference>
<protein>
    <submittedName>
        <fullName evidence="1">Uncharacterized protein</fullName>
    </submittedName>
</protein>
<evidence type="ECO:0000313" key="1">
    <source>
        <dbReference type="EMBL" id="BBY78645.1"/>
    </source>
</evidence>
<organism evidence="1 2">
    <name type="scientific">Mycolicibacterium parafortuitum</name>
    <name type="common">Mycobacterium parafortuitum</name>
    <dbReference type="NCBI Taxonomy" id="39692"/>
    <lineage>
        <taxon>Bacteria</taxon>
        <taxon>Bacillati</taxon>
        <taxon>Actinomycetota</taxon>
        <taxon>Actinomycetes</taxon>
        <taxon>Mycobacteriales</taxon>
        <taxon>Mycobacteriaceae</taxon>
        <taxon>Mycolicibacterium</taxon>
    </lineage>
</organism>
<reference evidence="1 2" key="1">
    <citation type="journal article" date="2019" name="Emerg. Microbes Infect.">
        <title>Comprehensive subspecies identification of 175 nontuberculous mycobacteria species based on 7547 genomic profiles.</title>
        <authorList>
            <person name="Matsumoto Y."/>
            <person name="Kinjo T."/>
            <person name="Motooka D."/>
            <person name="Nabeya D."/>
            <person name="Jung N."/>
            <person name="Uechi K."/>
            <person name="Horii T."/>
            <person name="Iida T."/>
            <person name="Fujita J."/>
            <person name="Nakamura S."/>
        </authorList>
    </citation>
    <scope>NUCLEOTIDE SEQUENCE [LARGE SCALE GENOMIC DNA]</scope>
    <source>
        <strain evidence="1 2">JCM 6367</strain>
    </source>
</reference>
<proteinExistence type="predicted"/>
<dbReference type="Proteomes" id="UP000466554">
    <property type="component" value="Chromosome"/>
</dbReference>
<accession>A0A7I7UBR3</accession>
<name>A0A7I7UBR3_MYCPF</name>
<sequence length="74" mass="8236">MSRFRPPQRAADSFVAWAADASDRQMEADFYSRVDKTRLFADGYIAGRSRHDLPRRAATCAAMRTGASASGRPR</sequence>
<evidence type="ECO:0000313" key="2">
    <source>
        <dbReference type="Proteomes" id="UP000466554"/>
    </source>
</evidence>
<dbReference type="AlphaFoldDB" id="A0A7I7UBR3"/>
<gene>
    <name evidence="1" type="ORF">MPRF_55440</name>
</gene>